<dbReference type="GO" id="GO:0016853">
    <property type="term" value="F:isomerase activity"/>
    <property type="evidence" value="ECO:0007669"/>
    <property type="project" value="UniProtKB-KW"/>
</dbReference>
<dbReference type="SUPFAM" id="SSF48179">
    <property type="entry name" value="6-phosphogluconate dehydrogenase C-terminal domain-like"/>
    <property type="match status" value="2"/>
</dbReference>
<name>A0A2W5TK65_CERSP</name>
<evidence type="ECO:0000313" key="15">
    <source>
        <dbReference type="EMBL" id="PZQ96087.1"/>
    </source>
</evidence>
<dbReference type="Gene3D" id="3.40.50.720">
    <property type="entry name" value="NAD(P)-binding Rossmann-like Domain"/>
    <property type="match status" value="1"/>
</dbReference>
<dbReference type="Pfam" id="PF02737">
    <property type="entry name" value="3HCDH_N"/>
    <property type="match status" value="1"/>
</dbReference>
<accession>A0A2W5TK65</accession>
<keyword evidence="11" id="KW-0511">Multifunctional enzyme</keyword>
<evidence type="ECO:0000259" key="14">
    <source>
        <dbReference type="Pfam" id="PF02737"/>
    </source>
</evidence>
<dbReference type="UniPathway" id="UPA00659"/>
<dbReference type="InterPro" id="IPR008927">
    <property type="entry name" value="6-PGluconate_DH-like_C_sf"/>
</dbReference>
<evidence type="ECO:0000256" key="5">
    <source>
        <dbReference type="ARBA" id="ARBA00023002"/>
    </source>
</evidence>
<dbReference type="InterPro" id="IPR006176">
    <property type="entry name" value="3-OHacyl-CoA_DH_NAD-bd"/>
</dbReference>
<keyword evidence="6" id="KW-0520">NAD</keyword>
<evidence type="ECO:0000256" key="12">
    <source>
        <dbReference type="ARBA" id="ARBA00049556"/>
    </source>
</evidence>
<keyword evidence="10" id="KW-0456">Lyase</keyword>
<feature type="domain" description="3-hydroxyacyl-CoA dehydrogenase NAD binding" evidence="14">
    <location>
        <begin position="287"/>
        <end position="463"/>
    </location>
</feature>
<dbReference type="Gene3D" id="3.90.226.10">
    <property type="entry name" value="2-enoyl-CoA Hydratase, Chain A, domain 1"/>
    <property type="match status" value="1"/>
</dbReference>
<dbReference type="SUPFAM" id="SSF51735">
    <property type="entry name" value="NAD(P)-binding Rossmann-fold domains"/>
    <property type="match status" value="1"/>
</dbReference>
<evidence type="ECO:0000256" key="8">
    <source>
        <dbReference type="ARBA" id="ARBA00023140"/>
    </source>
</evidence>
<dbReference type="GO" id="GO:0070403">
    <property type="term" value="F:NAD+ binding"/>
    <property type="evidence" value="ECO:0007669"/>
    <property type="project" value="InterPro"/>
</dbReference>
<organism evidence="15 16">
    <name type="scientific">Cereibacter sphaeroides</name>
    <name type="common">Rhodobacter sphaeroides</name>
    <dbReference type="NCBI Taxonomy" id="1063"/>
    <lineage>
        <taxon>Bacteria</taxon>
        <taxon>Pseudomonadati</taxon>
        <taxon>Pseudomonadota</taxon>
        <taxon>Alphaproteobacteria</taxon>
        <taxon>Rhodobacterales</taxon>
        <taxon>Paracoccaceae</taxon>
        <taxon>Cereibacter</taxon>
    </lineage>
</organism>
<dbReference type="Pfam" id="PF00378">
    <property type="entry name" value="ECH_1"/>
    <property type="match status" value="1"/>
</dbReference>
<evidence type="ECO:0000256" key="6">
    <source>
        <dbReference type="ARBA" id="ARBA00023027"/>
    </source>
</evidence>
<evidence type="ECO:0000313" key="16">
    <source>
        <dbReference type="Proteomes" id="UP000248975"/>
    </source>
</evidence>
<evidence type="ECO:0000256" key="2">
    <source>
        <dbReference type="ARBA" id="ARBA00005005"/>
    </source>
</evidence>
<dbReference type="InterPro" id="IPR001753">
    <property type="entry name" value="Enoyl-CoA_hydra/iso"/>
</dbReference>
<feature type="domain" description="3-hydroxyacyl-CoA dehydrogenase C-terminal" evidence="13">
    <location>
        <begin position="466"/>
        <end position="557"/>
    </location>
</feature>
<keyword evidence="9" id="KW-0413">Isomerase</keyword>
<proteinExistence type="predicted"/>
<keyword evidence="3" id="KW-0276">Fatty acid metabolism</keyword>
<evidence type="ECO:0000256" key="7">
    <source>
        <dbReference type="ARBA" id="ARBA00023098"/>
    </source>
</evidence>
<comment type="pathway">
    <text evidence="2">Lipid metabolism; fatty acid beta-oxidation.</text>
</comment>
<dbReference type="SUPFAM" id="SSF52096">
    <property type="entry name" value="ClpP/crotonase"/>
    <property type="match status" value="1"/>
</dbReference>
<reference evidence="15 16" key="1">
    <citation type="submission" date="2017-08" db="EMBL/GenBank/DDBJ databases">
        <title>Infants hospitalized years apart are colonized by the same room-sourced microbial strains.</title>
        <authorList>
            <person name="Brooks B."/>
            <person name="Olm M.R."/>
            <person name="Firek B.A."/>
            <person name="Baker R."/>
            <person name="Thomas B.C."/>
            <person name="Morowitz M.J."/>
            <person name="Banfield J.F."/>
        </authorList>
    </citation>
    <scope>NUCLEOTIDE SEQUENCE [LARGE SCALE GENOMIC DNA]</scope>
    <source>
        <strain evidence="15">S2_003_000_R2_11</strain>
    </source>
</reference>
<evidence type="ECO:0000256" key="4">
    <source>
        <dbReference type="ARBA" id="ARBA00022963"/>
    </source>
</evidence>
<dbReference type="PANTHER" id="PTHR23309:SF51">
    <property type="entry name" value="3-HYDROXYACYL-COA DEHYDROGENASE-RELATED"/>
    <property type="match status" value="1"/>
</dbReference>
<dbReference type="GO" id="GO:0004300">
    <property type="term" value="F:enoyl-CoA hydratase activity"/>
    <property type="evidence" value="ECO:0007669"/>
    <property type="project" value="UniProtKB-ARBA"/>
</dbReference>
<dbReference type="Gene3D" id="1.10.1040.50">
    <property type="match status" value="1"/>
</dbReference>
<dbReference type="InterPro" id="IPR029045">
    <property type="entry name" value="ClpP/crotonase-like_dom_sf"/>
</dbReference>
<dbReference type="Proteomes" id="UP000248975">
    <property type="component" value="Unassembled WGS sequence"/>
</dbReference>
<keyword evidence="5" id="KW-0560">Oxidoreductase</keyword>
<dbReference type="InterPro" id="IPR006108">
    <property type="entry name" value="3HC_DH_C"/>
</dbReference>
<dbReference type="AlphaFoldDB" id="A0A2W5TK65"/>
<dbReference type="GO" id="GO:0003857">
    <property type="term" value="F:(3S)-3-hydroxyacyl-CoA dehydrogenase (NAD+) activity"/>
    <property type="evidence" value="ECO:0007669"/>
    <property type="project" value="UniProtKB-EC"/>
</dbReference>
<keyword evidence="7" id="KW-0443">Lipid metabolism</keyword>
<gene>
    <name evidence="15" type="ORF">DI533_16695</name>
</gene>
<evidence type="ECO:0000256" key="10">
    <source>
        <dbReference type="ARBA" id="ARBA00023239"/>
    </source>
</evidence>
<evidence type="ECO:0000256" key="1">
    <source>
        <dbReference type="ARBA" id="ARBA00004275"/>
    </source>
</evidence>
<keyword evidence="4" id="KW-0442">Lipid degradation</keyword>
<evidence type="ECO:0000256" key="9">
    <source>
        <dbReference type="ARBA" id="ARBA00023235"/>
    </source>
</evidence>
<keyword evidence="8" id="KW-0576">Peroxisome</keyword>
<dbReference type="FunFam" id="3.40.50.720:FF:000009">
    <property type="entry name" value="Fatty oxidation complex, alpha subunit"/>
    <property type="match status" value="1"/>
</dbReference>
<dbReference type="CDD" id="cd06558">
    <property type="entry name" value="crotonase-like"/>
    <property type="match status" value="1"/>
</dbReference>
<protein>
    <submittedName>
        <fullName evidence="15">3-hydroxyacyl-CoA dehydrogenase</fullName>
    </submittedName>
</protein>
<evidence type="ECO:0000256" key="3">
    <source>
        <dbReference type="ARBA" id="ARBA00022832"/>
    </source>
</evidence>
<dbReference type="Pfam" id="PF00725">
    <property type="entry name" value="3HCDH"/>
    <property type="match status" value="1"/>
</dbReference>
<dbReference type="GO" id="GO:0006635">
    <property type="term" value="P:fatty acid beta-oxidation"/>
    <property type="evidence" value="ECO:0007669"/>
    <property type="project" value="UniProtKB-UniPathway"/>
</dbReference>
<comment type="subcellular location">
    <subcellularLocation>
        <location evidence="1">Peroxisome</location>
    </subcellularLocation>
</comment>
<sequence length="640" mass="67992">MTVTLARHGDIALLTIDNPPVNAIGVAVRARLIALAEELDADPTIRAVILTGAGKFFVGGADITEFDSPAAPPHLPDVIARIESASKPWIALINGLALGGGAELALGCGWRLVAPAARIGLPEVTLGIIPGAGGTQRLPRLIGVEPSIPVVTGKKRIVAEEALLLGLADGILNGPLIEQAQAFVRTLPPRHSLPEPARPDAAFWDDHLSRIRREAKGATAPLRALEALRHGIEYGLAEGLKRERDIFLQLRASPEAAALRHLFFAERAATSPARLKSDMGRPLRETGVVGGGTMGVGIAAALANAGLKVVLSERDAESLTRAMDRLETIFAAQTKRGTHDGAEAAARLARITPIAALDGMASCDLVIEAVFEDLAVKREVFARLAQVCRPDAILATNTSYLDPQAICEGLPHPERCIGLHFFSPAQVMRLLEIVPLTATAPETEATAFTLARQLGKIPVRAGNCEGFIGNRIIKRYRAEAEALLREGQTPARVDAAMRGHGLAMGPFEMQDMAGLDIAFRMREAARGKGEAVPEMLGDRLVRAGRLGQKTGGGWYDYAPGERQPRDSATVARMLGLGAAPASEPPSIAARLTTAMAEEAQRILDEGHAEGPEAVDLVMVHGYGFPRWRGGLMFASRPSRA</sequence>
<dbReference type="PANTHER" id="PTHR23309">
    <property type="entry name" value="3-HYDROXYACYL-COA DEHYROGENASE"/>
    <property type="match status" value="1"/>
</dbReference>
<evidence type="ECO:0000259" key="13">
    <source>
        <dbReference type="Pfam" id="PF00725"/>
    </source>
</evidence>
<evidence type="ECO:0000256" key="11">
    <source>
        <dbReference type="ARBA" id="ARBA00023268"/>
    </source>
</evidence>
<dbReference type="EMBL" id="QFQS01000004">
    <property type="protein sequence ID" value="PZQ96087.1"/>
    <property type="molecule type" value="Genomic_DNA"/>
</dbReference>
<comment type="catalytic activity">
    <reaction evidence="12">
        <text>a (3S)-3-hydroxyacyl-CoA + NAD(+) = a 3-oxoacyl-CoA + NADH + H(+)</text>
        <dbReference type="Rhea" id="RHEA:22432"/>
        <dbReference type="ChEBI" id="CHEBI:15378"/>
        <dbReference type="ChEBI" id="CHEBI:57318"/>
        <dbReference type="ChEBI" id="CHEBI:57540"/>
        <dbReference type="ChEBI" id="CHEBI:57945"/>
        <dbReference type="ChEBI" id="CHEBI:90726"/>
        <dbReference type="EC" id="1.1.1.35"/>
    </reaction>
</comment>
<dbReference type="InterPro" id="IPR036291">
    <property type="entry name" value="NAD(P)-bd_dom_sf"/>
</dbReference>
<comment type="caution">
    <text evidence="15">The sequence shown here is derived from an EMBL/GenBank/DDBJ whole genome shotgun (WGS) entry which is preliminary data.</text>
</comment>